<dbReference type="InterPro" id="IPR025295">
    <property type="entry name" value="eCIS_core_dom"/>
</dbReference>
<evidence type="ECO:0000313" key="4">
    <source>
        <dbReference type="Proteomes" id="UP000001880"/>
    </source>
</evidence>
<gene>
    <name evidence="3" type="ordered locus">Hoch_0733</name>
</gene>
<reference evidence="3 4" key="1">
    <citation type="journal article" date="2010" name="Stand. Genomic Sci.">
        <title>Complete genome sequence of Haliangium ochraceum type strain (SMP-2).</title>
        <authorList>
            <consortium name="US DOE Joint Genome Institute (JGI-PGF)"/>
            <person name="Ivanova N."/>
            <person name="Daum C."/>
            <person name="Lang E."/>
            <person name="Abt B."/>
            <person name="Kopitz M."/>
            <person name="Saunders E."/>
            <person name="Lapidus A."/>
            <person name="Lucas S."/>
            <person name="Glavina Del Rio T."/>
            <person name="Nolan M."/>
            <person name="Tice H."/>
            <person name="Copeland A."/>
            <person name="Cheng J.F."/>
            <person name="Chen F."/>
            <person name="Bruce D."/>
            <person name="Goodwin L."/>
            <person name="Pitluck S."/>
            <person name="Mavromatis K."/>
            <person name="Pati A."/>
            <person name="Mikhailova N."/>
            <person name="Chen A."/>
            <person name="Palaniappan K."/>
            <person name="Land M."/>
            <person name="Hauser L."/>
            <person name="Chang Y.J."/>
            <person name="Jeffries C.D."/>
            <person name="Detter J.C."/>
            <person name="Brettin T."/>
            <person name="Rohde M."/>
            <person name="Goker M."/>
            <person name="Bristow J."/>
            <person name="Markowitz V."/>
            <person name="Eisen J.A."/>
            <person name="Hugenholtz P."/>
            <person name="Kyrpides N.C."/>
            <person name="Klenk H.P."/>
        </authorList>
    </citation>
    <scope>NUCLEOTIDE SEQUENCE [LARGE SCALE GENOMIC DNA]</scope>
    <source>
        <strain evidence="4">DSM 14365 / CIP 107738 / JCM 11303 / AJ 13395 / SMP-2</strain>
    </source>
</reference>
<name>D0LMY8_HALO1</name>
<proteinExistence type="predicted"/>
<dbReference type="OrthoDB" id="9153660at2"/>
<feature type="compositionally biased region" description="Basic and acidic residues" evidence="1">
    <location>
        <begin position="155"/>
        <end position="165"/>
    </location>
</feature>
<evidence type="ECO:0000313" key="3">
    <source>
        <dbReference type="EMBL" id="ACY13359.1"/>
    </source>
</evidence>
<keyword evidence="4" id="KW-1185">Reference proteome</keyword>
<evidence type="ECO:0000259" key="2">
    <source>
        <dbReference type="Pfam" id="PF13699"/>
    </source>
</evidence>
<dbReference type="Proteomes" id="UP000001880">
    <property type="component" value="Chromosome"/>
</dbReference>
<feature type="region of interest" description="Disordered" evidence="1">
    <location>
        <begin position="144"/>
        <end position="165"/>
    </location>
</feature>
<evidence type="ECO:0000256" key="1">
    <source>
        <dbReference type="SAM" id="MobiDB-lite"/>
    </source>
</evidence>
<dbReference type="Pfam" id="PF13699">
    <property type="entry name" value="eCIS_core"/>
    <property type="match status" value="1"/>
</dbReference>
<dbReference type="eggNOG" id="COG1652">
    <property type="taxonomic scope" value="Bacteria"/>
</dbReference>
<feature type="domain" description="eCIS core" evidence="2">
    <location>
        <begin position="81"/>
        <end position="147"/>
    </location>
</feature>
<sequence length="1523" mass="163130">MGKDWRRRGGPGQTGGGDSQRPSRPTPGKVTRTSKLRPPGSRAAQSRQPVLAAGRPPTYSANDLKAPFRANAEATAPGRLPYRAEMERAFGEDFSDVEVRYGGASEIDANAVATQEGGQDTVMFERASPSREQVAHELTHVVQRRRHGPGPARLSRHDDPAEQEARDIATRAAAGESVQVDMPPGGTVQRDDAVDDVAARIHANLHAIIDDEPAALAELQSDPHVSRTCATYRNRYRVTLWADFIDNASGSVLRDALALLWPHMSVLERLSTQLGWDDDEDGILQIIDSASDKELRAAPRSEIEVYLDELDAPDQYRARQRIWPEEAIDNVIWLLEHGDGWLWDDEGPATTAILSLSPAQRATLWNEHPDAFGMFSKADKARIQRMCIGKDGAPATDAQALEARMELATEGAGTDEEGVIAAIGVAGSRRDAQARIDAELAAGIDANGVPLNPAKREELLNRLDEIGDIEGLLTATPGGDGRLDEGSFLGRVQDDMDAGTLDAALATARVDAFTRAKQALLATIGPLGIDVDEDAALAVLRDIQGEVVLADGETIDSLDQAEVQRRQQASALALRKKLRDDAELEPVWRALDGEETAYANALTEGRSYDAAIHELTEAFEGVNIDEAAILRIIRGMSAADRELLHTQEPPILRRIQHWPLLGAEFQCALDAVLKDGDIPADVAFDAAYGGWGDGTDEDIASDALAMLPENERATYRRGYLAVHRGSDAELSEDEQSAAEAYQQLHARMASEYGDEDLDRAIAALIGLPSITEMLSAQGRIEAATIMLERQRERLEMSGGLTDMLTTTDDTASFAYVEFRAHYEQAMEGEGISLEEFSVLVALDEQFNRRFENYADTVDMVSEIAGTVAAVVAGVVVLMVSGGTASAAAPGVLAWVSANSGLIASTAISGAIAQVVTSEAMGGDFNQAASTEGARQALSGALNGALMIAGAALAEKAATLVGLSGRALTAQIARSAAGAVETSVPGRAFARGALTGLIDGSLGGAVGELAMTLTDAETWKRSVWGVLAQAGQALLRGGLIGGGTGMVAGGLLEMAQGLLRARGIRDVAVEMDERLGSGTYIDFAVENDGALRGLTLRFGPQTPDGDLAAHVERIVAIQRTASLLGRARAVLRGSDSFPLDTRAGEVAQELPKLEAMIQDRLRQLRGGNLSPQSVEVVEAELDVLEANLDEFGKVLERGDLSPGTGRIGRPDAPPGYPDPPEGHYYRQHKNGWDLQRYPDVDVEPYTLKPDGAGGWQIVGREGVAPSAARFPEGTSAEDAFEQLVGADSRSSFKQYWEMLRANKLATRKEVIAAMIEPSGRTEDAVRHALKEQFRGRVLQRARFSVDGVARTEAESLAELQRLTAGLNPSDRGSLVEAWYGASRGDLVAHPAMSPEDNPGLADVRRPDFVDGSTLVEVKSTGQGLGQRDVVQVRDMLDVCASDNGRVRLPDGTLRDVTDMRLVFTDIRGARGSADVLSDWLESSEALALEIFGSDRVAIRITQGSLPNLQARHGVDSLAALLEVL</sequence>
<dbReference type="HOGENOM" id="CLU_247622_0_0_7"/>
<dbReference type="EMBL" id="CP001804">
    <property type="protein sequence ID" value="ACY13359.1"/>
    <property type="molecule type" value="Genomic_DNA"/>
</dbReference>
<accession>D0LMY8</accession>
<dbReference type="KEGG" id="hoh:Hoch_0733"/>
<protein>
    <recommendedName>
        <fullName evidence="2">eCIS core domain-containing protein</fullName>
    </recommendedName>
</protein>
<dbReference type="STRING" id="502025.Hoch_0733"/>
<organism evidence="3 4">
    <name type="scientific">Haliangium ochraceum (strain DSM 14365 / JCM 11303 / SMP-2)</name>
    <dbReference type="NCBI Taxonomy" id="502025"/>
    <lineage>
        <taxon>Bacteria</taxon>
        <taxon>Pseudomonadati</taxon>
        <taxon>Myxococcota</taxon>
        <taxon>Polyangia</taxon>
        <taxon>Haliangiales</taxon>
        <taxon>Kofleriaceae</taxon>
        <taxon>Haliangium</taxon>
    </lineage>
</organism>
<feature type="region of interest" description="Disordered" evidence="1">
    <location>
        <begin position="1"/>
        <end position="77"/>
    </location>
</feature>